<name>A0A382P6Y6_9ZZZZ</name>
<gene>
    <name evidence="1" type="ORF">METZ01_LOCUS322008</name>
</gene>
<organism evidence="1">
    <name type="scientific">marine metagenome</name>
    <dbReference type="NCBI Taxonomy" id="408172"/>
    <lineage>
        <taxon>unclassified sequences</taxon>
        <taxon>metagenomes</taxon>
        <taxon>ecological metagenomes</taxon>
    </lineage>
</organism>
<evidence type="ECO:0000313" key="1">
    <source>
        <dbReference type="EMBL" id="SVC69154.1"/>
    </source>
</evidence>
<proteinExistence type="predicted"/>
<dbReference type="EMBL" id="UINC01105312">
    <property type="protein sequence ID" value="SVC69154.1"/>
    <property type="molecule type" value="Genomic_DNA"/>
</dbReference>
<sequence length="56" mass="6249">MIVCQGVKKSFLNITKSITLEGIEPSLFYSTTTKPPGVDLCLQQRESNPFSVLFQN</sequence>
<dbReference type="AlphaFoldDB" id="A0A382P6Y6"/>
<protein>
    <submittedName>
        <fullName evidence="1">Uncharacterized protein</fullName>
    </submittedName>
</protein>
<reference evidence="1" key="1">
    <citation type="submission" date="2018-05" db="EMBL/GenBank/DDBJ databases">
        <authorList>
            <person name="Lanie J.A."/>
            <person name="Ng W.-L."/>
            <person name="Kazmierczak K.M."/>
            <person name="Andrzejewski T.M."/>
            <person name="Davidsen T.M."/>
            <person name="Wayne K.J."/>
            <person name="Tettelin H."/>
            <person name="Glass J.I."/>
            <person name="Rusch D."/>
            <person name="Podicherti R."/>
            <person name="Tsui H.-C.T."/>
            <person name="Winkler M.E."/>
        </authorList>
    </citation>
    <scope>NUCLEOTIDE SEQUENCE</scope>
</reference>
<accession>A0A382P6Y6</accession>